<feature type="transmembrane region" description="Helical" evidence="1">
    <location>
        <begin position="593"/>
        <end position="614"/>
    </location>
</feature>
<dbReference type="Gene3D" id="3.40.50.10140">
    <property type="entry name" value="Toll/interleukin-1 receptor homology (TIR) domain"/>
    <property type="match status" value="1"/>
</dbReference>
<keyword evidence="1" id="KW-0812">Transmembrane</keyword>
<dbReference type="PROSITE" id="PS50104">
    <property type="entry name" value="TIR"/>
    <property type="match status" value="1"/>
</dbReference>
<dbReference type="InterPro" id="IPR005532">
    <property type="entry name" value="SUMF_dom"/>
</dbReference>
<dbReference type="SUPFAM" id="SSF56436">
    <property type="entry name" value="C-type lectin-like"/>
    <property type="match status" value="1"/>
</dbReference>
<dbReference type="SUPFAM" id="SSF52540">
    <property type="entry name" value="P-loop containing nucleoside triphosphate hydrolases"/>
    <property type="match status" value="1"/>
</dbReference>
<name>A0A1T4W910_9GAMM</name>
<dbReference type="InterPro" id="IPR027417">
    <property type="entry name" value="P-loop_NTPase"/>
</dbReference>
<dbReference type="InterPro" id="IPR051043">
    <property type="entry name" value="Sulfatase_Mod_Factor_Kinase"/>
</dbReference>
<keyword evidence="4" id="KW-1185">Reference proteome</keyword>
<dbReference type="Gene3D" id="3.40.50.300">
    <property type="entry name" value="P-loop containing nucleotide triphosphate hydrolases"/>
    <property type="match status" value="1"/>
</dbReference>
<dbReference type="InterPro" id="IPR049052">
    <property type="entry name" value="nSTAND1"/>
</dbReference>
<protein>
    <submittedName>
        <fullName evidence="3">Formylglycine-generating enzyme, required for sulfatase activity, contains SUMF1/FGE domain</fullName>
    </submittedName>
</protein>
<evidence type="ECO:0000313" key="3">
    <source>
        <dbReference type="EMBL" id="SKA73756.1"/>
    </source>
</evidence>
<feature type="domain" description="TIR" evidence="2">
    <location>
        <begin position="9"/>
        <end position="134"/>
    </location>
</feature>
<dbReference type="OrthoDB" id="5623591at2"/>
<dbReference type="InterPro" id="IPR016187">
    <property type="entry name" value="CTDL_fold"/>
</dbReference>
<accession>A0A1T4W910</accession>
<reference evidence="3 4" key="1">
    <citation type="submission" date="2017-02" db="EMBL/GenBank/DDBJ databases">
        <authorList>
            <person name="Peterson S.W."/>
        </authorList>
    </citation>
    <scope>NUCLEOTIDE SEQUENCE [LARGE SCALE GENOMIC DNA]</scope>
    <source>
        <strain evidence="3 4">ATCC 49788</strain>
    </source>
</reference>
<dbReference type="SUPFAM" id="SSF52200">
    <property type="entry name" value="Toll/Interleukin receptor TIR domain"/>
    <property type="match status" value="1"/>
</dbReference>
<sequence length="839" mass="96907">MGENTAGGTGYDFFISFADDAKEWVYGVLVPKLGRTGKRFALEAQTLNGQLWLKNLQDNIENSRTILLILSPQYLTSERKDLIKQMALLKVTEQRQWQVIPILLKSVERELVLRLIDGIDLTKGYEHEERLDALLASGEPTPEEEEDLAIPPYPGMVTFKEEDASRFFGREDEIDQYAKALRDQHLLVLTGASGCGKSSLARAGIIPQLKAKHQFLVKSFRPSDASLAIWLAELERLLAISLESVQTFLWQEQAQAHSFLVLIDQFEELFAVENTERSSFALSEKASKLLSVLAKLRQRLPEFYLLVTVRAEFFPQLALCQTYIDFDKYLQRVNALGREGLSAAITKPALKKRVFIDERLVERLVNDAGNDPGILPFVQETLRDLWEKRYERYIGLEAYENLGGQNVSGLRGSITNKAEAAYKKLPSDEHRKIAKRIFIRLIQFNEDKPDTRRRQTVSALKVIDESSLLFEETLRHLSSENYRLLTIHDDEYQKEIKVDIVHEILIRAWVTLKNWIASLKEIEQSYRYLSFQSEKWEGDFKGKAGLLSVQQIRLLRPKWKLIKEYGVSDKVERYWQASIDYNKYLTYKEVIKYFSVVIIFSILTYTGWIIYGFYIKNSVLLALDQVKIHGGILPIVVETETNNEITNIQKSIKLNEFMIHKYEVNKGSVCKCIKVLECKLGDVNNICNDKEYNLPMNNINLADAQNFCEWLGMRLPLEIEWEMAAKNIDSSILLNKVNSNIIEVNNEYIDRTKDNIYGLYGNVSEWTLSEYQEDAFYSKRYWHKSSDIDSVTVKGTSAKYSEVKNYFYRVDLMPEVLDNYVGFRCVSNLPPEEILSHIE</sequence>
<dbReference type="Pfam" id="PF03781">
    <property type="entry name" value="FGE-sulfatase"/>
    <property type="match status" value="1"/>
</dbReference>
<proteinExistence type="predicted"/>
<dbReference type="InterPro" id="IPR042095">
    <property type="entry name" value="SUMF_sf"/>
</dbReference>
<dbReference type="InterPro" id="IPR035897">
    <property type="entry name" value="Toll_tir_struct_dom_sf"/>
</dbReference>
<dbReference type="AlphaFoldDB" id="A0A1T4W910"/>
<dbReference type="PANTHER" id="PTHR23150">
    <property type="entry name" value="SULFATASE MODIFYING FACTOR 1, 2"/>
    <property type="match status" value="1"/>
</dbReference>
<dbReference type="STRING" id="92487.SAMN02745130_01275"/>
<keyword evidence="1" id="KW-1133">Transmembrane helix</keyword>
<gene>
    <name evidence="3" type="ORF">SAMN02745130_01275</name>
</gene>
<dbReference type="Proteomes" id="UP000190460">
    <property type="component" value="Unassembled WGS sequence"/>
</dbReference>
<keyword evidence="1" id="KW-0472">Membrane</keyword>
<dbReference type="EMBL" id="FUYB01000004">
    <property type="protein sequence ID" value="SKA73756.1"/>
    <property type="molecule type" value="Genomic_DNA"/>
</dbReference>
<evidence type="ECO:0000259" key="2">
    <source>
        <dbReference type="PROSITE" id="PS50104"/>
    </source>
</evidence>
<dbReference type="InterPro" id="IPR000157">
    <property type="entry name" value="TIR_dom"/>
</dbReference>
<dbReference type="Pfam" id="PF20703">
    <property type="entry name" value="nSTAND1"/>
    <property type="match status" value="1"/>
</dbReference>
<dbReference type="Gene3D" id="3.90.1580.10">
    <property type="entry name" value="paralog of FGE (formylglycine-generating enzyme)"/>
    <property type="match status" value="1"/>
</dbReference>
<organism evidence="3 4">
    <name type="scientific">Thiothrix eikelboomii</name>
    <dbReference type="NCBI Taxonomy" id="92487"/>
    <lineage>
        <taxon>Bacteria</taxon>
        <taxon>Pseudomonadati</taxon>
        <taxon>Pseudomonadota</taxon>
        <taxon>Gammaproteobacteria</taxon>
        <taxon>Thiotrichales</taxon>
        <taxon>Thiotrichaceae</taxon>
        <taxon>Thiothrix</taxon>
    </lineage>
</organism>
<evidence type="ECO:0000256" key="1">
    <source>
        <dbReference type="SAM" id="Phobius"/>
    </source>
</evidence>
<dbReference type="PANTHER" id="PTHR23150:SF19">
    <property type="entry name" value="FORMYLGLYCINE-GENERATING ENZYME"/>
    <property type="match status" value="1"/>
</dbReference>
<evidence type="ECO:0000313" key="4">
    <source>
        <dbReference type="Proteomes" id="UP000190460"/>
    </source>
</evidence>
<dbReference type="RefSeq" id="WP_078921746.1">
    <property type="nucleotide sequence ID" value="NZ_FUYB01000004.1"/>
</dbReference>
<dbReference type="GO" id="GO:0120147">
    <property type="term" value="F:formylglycine-generating oxidase activity"/>
    <property type="evidence" value="ECO:0007669"/>
    <property type="project" value="TreeGrafter"/>
</dbReference>
<dbReference type="Pfam" id="PF13676">
    <property type="entry name" value="TIR_2"/>
    <property type="match status" value="1"/>
</dbReference>
<dbReference type="GO" id="GO:0007165">
    <property type="term" value="P:signal transduction"/>
    <property type="evidence" value="ECO:0007669"/>
    <property type="project" value="InterPro"/>
</dbReference>